<dbReference type="SUPFAM" id="SSF51735">
    <property type="entry name" value="NAD(P)-binding Rossmann-fold domains"/>
    <property type="match status" value="1"/>
</dbReference>
<dbReference type="EMBL" id="BQKY01000003">
    <property type="protein sequence ID" value="GJN88692.1"/>
    <property type="molecule type" value="Genomic_DNA"/>
</dbReference>
<reference evidence="2 3" key="1">
    <citation type="submission" date="2021-12" db="EMBL/GenBank/DDBJ databases">
        <title>High titer production of polyol ester of fatty acids by Rhodotorula paludigena BS15 towards product separation-free biomass refinery.</title>
        <authorList>
            <person name="Mano J."/>
            <person name="Ono H."/>
            <person name="Tanaka T."/>
            <person name="Naito K."/>
            <person name="Sushida H."/>
            <person name="Ike M."/>
            <person name="Tokuyasu K."/>
            <person name="Kitaoka M."/>
        </authorList>
    </citation>
    <scope>NUCLEOTIDE SEQUENCE [LARGE SCALE GENOMIC DNA]</scope>
    <source>
        <strain evidence="2 3">BS15</strain>
    </source>
</reference>
<proteinExistence type="predicted"/>
<evidence type="ECO:0000313" key="2">
    <source>
        <dbReference type="EMBL" id="GJN88692.1"/>
    </source>
</evidence>
<feature type="compositionally biased region" description="Pro residues" evidence="1">
    <location>
        <begin position="508"/>
        <end position="518"/>
    </location>
</feature>
<dbReference type="Gene3D" id="3.40.50.720">
    <property type="entry name" value="NAD(P)-binding Rossmann-like Domain"/>
    <property type="match status" value="1"/>
</dbReference>
<dbReference type="Proteomes" id="UP001342314">
    <property type="component" value="Unassembled WGS sequence"/>
</dbReference>
<evidence type="ECO:0008006" key="4">
    <source>
        <dbReference type="Google" id="ProtNLM"/>
    </source>
</evidence>
<dbReference type="InterPro" id="IPR036291">
    <property type="entry name" value="NAD(P)-bd_dom_sf"/>
</dbReference>
<organism evidence="2 3">
    <name type="scientific">Rhodotorula paludigena</name>
    <dbReference type="NCBI Taxonomy" id="86838"/>
    <lineage>
        <taxon>Eukaryota</taxon>
        <taxon>Fungi</taxon>
        <taxon>Dikarya</taxon>
        <taxon>Basidiomycota</taxon>
        <taxon>Pucciniomycotina</taxon>
        <taxon>Microbotryomycetes</taxon>
        <taxon>Sporidiobolales</taxon>
        <taxon>Sporidiobolaceae</taxon>
        <taxon>Rhodotorula</taxon>
    </lineage>
</organism>
<dbReference type="GO" id="GO:0016491">
    <property type="term" value="F:oxidoreductase activity"/>
    <property type="evidence" value="ECO:0007669"/>
    <property type="project" value="TreeGrafter"/>
</dbReference>
<gene>
    <name evidence="2" type="ORF">Rhopal_001658-T1</name>
</gene>
<dbReference type="PANTHER" id="PTHR43313">
    <property type="entry name" value="SHORT-CHAIN DEHYDROGENASE/REDUCTASE FAMILY 9C"/>
    <property type="match status" value="1"/>
</dbReference>
<feature type="compositionally biased region" description="Pro residues" evidence="1">
    <location>
        <begin position="68"/>
        <end position="80"/>
    </location>
</feature>
<dbReference type="PANTHER" id="PTHR43313:SF1">
    <property type="entry name" value="3BETA-HYDROXYSTEROID DEHYDROGENASE DHS-16"/>
    <property type="match status" value="1"/>
</dbReference>
<feature type="region of interest" description="Disordered" evidence="1">
    <location>
        <begin position="492"/>
        <end position="609"/>
    </location>
</feature>
<comment type="caution">
    <text evidence="2">The sequence shown here is derived from an EMBL/GenBank/DDBJ whole genome shotgun (WGS) entry which is preliminary data.</text>
</comment>
<evidence type="ECO:0000313" key="3">
    <source>
        <dbReference type="Proteomes" id="UP001342314"/>
    </source>
</evidence>
<dbReference type="AlphaFoldDB" id="A0AAV5GH69"/>
<evidence type="ECO:0000256" key="1">
    <source>
        <dbReference type="SAM" id="MobiDB-lite"/>
    </source>
</evidence>
<feature type="compositionally biased region" description="Low complexity" evidence="1">
    <location>
        <begin position="492"/>
        <end position="507"/>
    </location>
</feature>
<sequence length="609" mass="63534">MGDSIQNLLDRTFEHAHAAWDSVVPASLANLHDLPAHVHRSLDDLVDRLTLRQGLPDPRDWLPDALAPAPPAAPAPPTAPSAPAHPHSWLAAVGAHAAAHPLAYSLAALGLGTSASYCLAPVPTRRALERLVPLALLPDPKHRPLRLVPAQHGVAGEVRKEAVVVLGADSPHGTDLALDLERRGFVVVATVSDPAQVDVLEKLGRGWLKVLVLDPHESSSVGPFLRSLSTALSLRYPLHTAGDPFSRPAHALALTGVVNCLSLSSPPAAPYPLEATDTDVVRKLVGEKVQTVVGAVKGLLPFLRAAAARPGAPTGVLVSLVPAPSTNLSIPFHSLTSAADAAISSLLHSLRRELSASTTSNVQLSILEVGFFQSPAAAPAPRATGPPLPIRLESVYAPALARRALPTDAGATTRASAKGARRATELRRLSRRVWQVLVRPTHAGAVERIGAGSRTYLFVSYLPHALVDLCLSVQDRLYAFYLSHLRLLRRAPSLSSSSTSPSPARSRPLPPHPHPPSLRPASSSPHAHPPHVPLADPFVPSPSPSASRASSSSSAAEDDSHSSASSSLEDFGPLGAASGTGEGDGSGYAARSAMGGSYVEVGRDEGFGA</sequence>
<keyword evidence="3" id="KW-1185">Reference proteome</keyword>
<name>A0AAV5GH69_9BASI</name>
<dbReference type="Pfam" id="PF08643">
    <property type="entry name" value="DUF1776"/>
    <property type="match status" value="1"/>
</dbReference>
<dbReference type="InterPro" id="IPR013952">
    <property type="entry name" value="DUF1776_fun"/>
</dbReference>
<dbReference type="GO" id="GO:0008202">
    <property type="term" value="P:steroid metabolic process"/>
    <property type="evidence" value="ECO:0007669"/>
    <property type="project" value="TreeGrafter"/>
</dbReference>
<feature type="compositionally biased region" description="Low complexity" evidence="1">
    <location>
        <begin position="544"/>
        <end position="555"/>
    </location>
</feature>
<feature type="region of interest" description="Disordered" evidence="1">
    <location>
        <begin position="60"/>
        <end position="84"/>
    </location>
</feature>
<protein>
    <recommendedName>
        <fullName evidence="4">DUF1776-domain-containing protein</fullName>
    </recommendedName>
</protein>
<accession>A0AAV5GH69</accession>